<evidence type="ECO:0000256" key="2">
    <source>
        <dbReference type="SAM" id="MobiDB-lite"/>
    </source>
</evidence>
<feature type="signal peptide" evidence="1">
    <location>
        <begin position="1"/>
        <end position="25"/>
    </location>
</feature>
<accession>A0A940S6S5</accession>
<comment type="caution">
    <text evidence="4">The sequence shown here is derived from an EMBL/GenBank/DDBJ whole genome shotgun (WGS) entry which is preliminary data.</text>
</comment>
<name>A0A940S6S5_9PROT</name>
<proteinExistence type="inferred from homology"/>
<dbReference type="PANTHER" id="PTHR34183">
    <property type="entry name" value="ENDOLYTIC PEPTIDOGLYCAN TRANSGLYCOSYLASE RLPA"/>
    <property type="match status" value="1"/>
</dbReference>
<keyword evidence="1" id="KW-0456">Lyase</keyword>
<dbReference type="GO" id="GO:0071555">
    <property type="term" value="P:cell wall organization"/>
    <property type="evidence" value="ECO:0007669"/>
    <property type="project" value="UniProtKB-KW"/>
</dbReference>
<dbReference type="GO" id="GO:0000270">
    <property type="term" value="P:peptidoglycan metabolic process"/>
    <property type="evidence" value="ECO:0007669"/>
    <property type="project" value="UniProtKB-UniRule"/>
</dbReference>
<dbReference type="InterPro" id="IPR036908">
    <property type="entry name" value="RlpA-like_sf"/>
</dbReference>
<dbReference type="EC" id="4.2.2.-" evidence="1"/>
<evidence type="ECO:0000259" key="3">
    <source>
        <dbReference type="Pfam" id="PF03330"/>
    </source>
</evidence>
<dbReference type="HAMAP" id="MF_02071">
    <property type="entry name" value="RlpA"/>
    <property type="match status" value="1"/>
</dbReference>
<dbReference type="PANTHER" id="PTHR34183:SF8">
    <property type="entry name" value="ENDOLYTIC PEPTIDOGLYCAN TRANSGLYCOSYLASE RLPA-RELATED"/>
    <property type="match status" value="1"/>
</dbReference>
<reference evidence="4" key="1">
    <citation type="submission" date="2021-03" db="EMBL/GenBank/DDBJ databases">
        <authorList>
            <person name="So Y."/>
        </authorList>
    </citation>
    <scope>NUCLEOTIDE SEQUENCE</scope>
    <source>
        <strain evidence="4">SG15</strain>
    </source>
</reference>
<evidence type="ECO:0000256" key="1">
    <source>
        <dbReference type="HAMAP-Rule" id="MF_02071"/>
    </source>
</evidence>
<gene>
    <name evidence="1" type="primary">rlpA</name>
    <name evidence="4" type="ORF">J5Y10_16165</name>
</gene>
<dbReference type="GO" id="GO:0008932">
    <property type="term" value="F:lytic endotransglycosylase activity"/>
    <property type="evidence" value="ECO:0007669"/>
    <property type="project" value="UniProtKB-UniRule"/>
</dbReference>
<evidence type="ECO:0000313" key="4">
    <source>
        <dbReference type="EMBL" id="MBP0494324.1"/>
    </source>
</evidence>
<feature type="chain" id="PRO_5038194523" description="Endolytic peptidoglycan transglycosylase RlpA" evidence="1">
    <location>
        <begin position="26"/>
        <end position="183"/>
    </location>
</feature>
<evidence type="ECO:0000313" key="5">
    <source>
        <dbReference type="Proteomes" id="UP000677537"/>
    </source>
</evidence>
<feature type="compositionally biased region" description="Basic residues" evidence="2">
    <location>
        <begin position="43"/>
        <end position="67"/>
    </location>
</feature>
<dbReference type="RefSeq" id="WP_209375080.1">
    <property type="nucleotide sequence ID" value="NZ_JAGIZA010000010.1"/>
</dbReference>
<comment type="similarity">
    <text evidence="1">Belongs to the RlpA family.</text>
</comment>
<keyword evidence="1" id="KW-0732">Signal</keyword>
<dbReference type="SUPFAM" id="SSF50685">
    <property type="entry name" value="Barwin-like endoglucanases"/>
    <property type="match status" value="1"/>
</dbReference>
<keyword evidence="1" id="KW-0961">Cell wall biogenesis/degradation</keyword>
<organism evidence="4 5">
    <name type="scientific">Roseomonas indoligenes</name>
    <dbReference type="NCBI Taxonomy" id="2820811"/>
    <lineage>
        <taxon>Bacteria</taxon>
        <taxon>Pseudomonadati</taxon>
        <taxon>Pseudomonadota</taxon>
        <taxon>Alphaproteobacteria</taxon>
        <taxon>Acetobacterales</taxon>
        <taxon>Roseomonadaceae</taxon>
        <taxon>Roseomonas</taxon>
    </lineage>
</organism>
<comment type="function">
    <text evidence="1">Lytic transglycosylase with a strong preference for naked glycan strands that lack stem peptides.</text>
</comment>
<dbReference type="AlphaFoldDB" id="A0A940S6S5"/>
<dbReference type="InterPro" id="IPR009009">
    <property type="entry name" value="RlpA-like_DPBB"/>
</dbReference>
<dbReference type="Pfam" id="PF03330">
    <property type="entry name" value="DPBB_1"/>
    <property type="match status" value="1"/>
</dbReference>
<sequence length="183" mass="18953" precursor="true">MRGLRVRLVCAVGLAAMLVATAGTAAARPAHHGQKRAADHHASGRHAAGHRDTHRHAAHRPARHHSRNAAAQAGAPTQRGHASIYARSLAGRPMADGTRFDPGASVVASRTLPLGSHARVTNLRNGRSVVVQVRDRGPNRGRRIMDLSPAVALQLGMAGGTAPVAVTPILVASRAEAATPGGR</sequence>
<keyword evidence="5" id="KW-1185">Reference proteome</keyword>
<dbReference type="EMBL" id="JAGIZA010000010">
    <property type="protein sequence ID" value="MBP0494324.1"/>
    <property type="molecule type" value="Genomic_DNA"/>
</dbReference>
<protein>
    <recommendedName>
        <fullName evidence="1">Endolytic peptidoglycan transglycosylase RlpA</fullName>
        <ecNumber evidence="1">4.2.2.-</ecNumber>
    </recommendedName>
</protein>
<feature type="domain" description="RlpA-like protein double-psi beta-barrel" evidence="3">
    <location>
        <begin position="78"/>
        <end position="165"/>
    </location>
</feature>
<dbReference type="Gene3D" id="2.40.40.10">
    <property type="entry name" value="RlpA-like domain"/>
    <property type="match status" value="1"/>
</dbReference>
<dbReference type="InterPro" id="IPR034718">
    <property type="entry name" value="RlpA"/>
</dbReference>
<feature type="region of interest" description="Disordered" evidence="2">
    <location>
        <begin position="28"/>
        <end position="81"/>
    </location>
</feature>
<dbReference type="CDD" id="cd22268">
    <property type="entry name" value="DPBB_RlpA-like"/>
    <property type="match status" value="1"/>
</dbReference>
<dbReference type="Proteomes" id="UP000677537">
    <property type="component" value="Unassembled WGS sequence"/>
</dbReference>